<dbReference type="PROSITE" id="PS50181">
    <property type="entry name" value="FBOX"/>
    <property type="match status" value="1"/>
</dbReference>
<sequence>MKSNPMVLGFFRAQIQKKLQMSRLTKDKLITPDLKRKLGKIMKKKTSKLQMSRQRELTKDEVITPDLKRKLEKDYNHKMVTSNKQKKKKMMKLVDNTMCSTTSVLVRHGGKYTTTNQLTRNSDLPPDLLAEVLKRLPVKYVLRCRCVQKSWNFLIKTPIFITLHTNYQNSNRNRPKYLSFNAAYSDLMTIRFDDRQCEEYCRVKYLPDLPHSTWVAHSHGLFCVTYMFSTEPEKDGIYLWNPLVQKFATLPRSPLFGYYARLCLSALAFGFVPQFNDYVVVYLIKPHPKCCPLNHRLVKIAIYSLNNNSWKTISQDYVFQGIITMDRSVFVNGVAYWLGCKWKNCQILVCFDTKTHTLREILLPDWVETPWLGIHPFGQSIAYFFEDERAGRFDMWVLKGDSIDEFFWEKKMSIIVKSFCRTEVLGLRNNGEPIVFSFYNLLSYNLDSHEANDFVDSWNCWDDFSYYDYGMAPPFSISTFVESLALLNLD</sequence>
<dbReference type="SMART" id="SM00256">
    <property type="entry name" value="FBOX"/>
    <property type="match status" value="1"/>
</dbReference>
<organism evidence="2 3">
    <name type="scientific">Heracleum sosnowskyi</name>
    <dbReference type="NCBI Taxonomy" id="360622"/>
    <lineage>
        <taxon>Eukaryota</taxon>
        <taxon>Viridiplantae</taxon>
        <taxon>Streptophyta</taxon>
        <taxon>Embryophyta</taxon>
        <taxon>Tracheophyta</taxon>
        <taxon>Spermatophyta</taxon>
        <taxon>Magnoliopsida</taxon>
        <taxon>eudicotyledons</taxon>
        <taxon>Gunneridae</taxon>
        <taxon>Pentapetalae</taxon>
        <taxon>asterids</taxon>
        <taxon>campanulids</taxon>
        <taxon>Apiales</taxon>
        <taxon>Apiaceae</taxon>
        <taxon>Apioideae</taxon>
        <taxon>apioid superclade</taxon>
        <taxon>Tordylieae</taxon>
        <taxon>Tordyliinae</taxon>
        <taxon>Heracleum</taxon>
    </lineage>
</organism>
<dbReference type="NCBIfam" id="TIGR01640">
    <property type="entry name" value="F_box_assoc_1"/>
    <property type="match status" value="1"/>
</dbReference>
<comment type="caution">
    <text evidence="2">The sequence shown here is derived from an EMBL/GenBank/DDBJ whole genome shotgun (WGS) entry which is preliminary data.</text>
</comment>
<dbReference type="PANTHER" id="PTHR31672:SF13">
    <property type="entry name" value="F-BOX PROTEIN CPR30-LIKE"/>
    <property type="match status" value="1"/>
</dbReference>
<protein>
    <submittedName>
        <fullName evidence="2">F-box domain-containing protein</fullName>
    </submittedName>
</protein>
<gene>
    <name evidence="2" type="ORF">POM88_037308</name>
</gene>
<dbReference type="AlphaFoldDB" id="A0AAD8HQW0"/>
<reference evidence="2" key="1">
    <citation type="submission" date="2023-02" db="EMBL/GenBank/DDBJ databases">
        <title>Genome of toxic invasive species Heracleum sosnowskyi carries increased number of genes despite the absence of recent whole-genome duplications.</title>
        <authorList>
            <person name="Schelkunov M."/>
            <person name="Shtratnikova V."/>
            <person name="Makarenko M."/>
            <person name="Klepikova A."/>
            <person name="Omelchenko D."/>
            <person name="Novikova G."/>
            <person name="Obukhova E."/>
            <person name="Bogdanov V."/>
            <person name="Penin A."/>
            <person name="Logacheva M."/>
        </authorList>
    </citation>
    <scope>NUCLEOTIDE SEQUENCE</scope>
    <source>
        <strain evidence="2">Hsosn_3</strain>
        <tissue evidence="2">Leaf</tissue>
    </source>
</reference>
<dbReference type="InterPro" id="IPR001810">
    <property type="entry name" value="F-box_dom"/>
</dbReference>
<dbReference type="CDD" id="cd22157">
    <property type="entry name" value="F-box_AtFBW1-like"/>
    <property type="match status" value="1"/>
</dbReference>
<dbReference type="Gene3D" id="1.20.1280.50">
    <property type="match status" value="1"/>
</dbReference>
<dbReference type="Proteomes" id="UP001237642">
    <property type="component" value="Unassembled WGS sequence"/>
</dbReference>
<dbReference type="InterPro" id="IPR006527">
    <property type="entry name" value="F-box-assoc_dom_typ1"/>
</dbReference>
<feature type="domain" description="F-box" evidence="1">
    <location>
        <begin position="118"/>
        <end position="170"/>
    </location>
</feature>
<dbReference type="Pfam" id="PF07734">
    <property type="entry name" value="FBA_1"/>
    <property type="match status" value="1"/>
</dbReference>
<keyword evidence="3" id="KW-1185">Reference proteome</keyword>
<dbReference type="EMBL" id="JAUIZM010000008">
    <property type="protein sequence ID" value="KAK1371216.1"/>
    <property type="molecule type" value="Genomic_DNA"/>
</dbReference>
<dbReference type="PANTHER" id="PTHR31672">
    <property type="entry name" value="BNACNNG10540D PROTEIN"/>
    <property type="match status" value="1"/>
</dbReference>
<name>A0AAD8HQW0_9APIA</name>
<dbReference type="SUPFAM" id="SSF81383">
    <property type="entry name" value="F-box domain"/>
    <property type="match status" value="1"/>
</dbReference>
<accession>A0AAD8HQW0</accession>
<reference evidence="2" key="2">
    <citation type="submission" date="2023-05" db="EMBL/GenBank/DDBJ databases">
        <authorList>
            <person name="Schelkunov M.I."/>
        </authorList>
    </citation>
    <scope>NUCLEOTIDE SEQUENCE</scope>
    <source>
        <strain evidence="2">Hsosn_3</strain>
        <tissue evidence="2">Leaf</tissue>
    </source>
</reference>
<dbReference type="Pfam" id="PF00646">
    <property type="entry name" value="F-box"/>
    <property type="match status" value="1"/>
</dbReference>
<dbReference type="InterPro" id="IPR036047">
    <property type="entry name" value="F-box-like_dom_sf"/>
</dbReference>
<dbReference type="InterPro" id="IPR017451">
    <property type="entry name" value="F-box-assoc_interact_dom"/>
</dbReference>
<evidence type="ECO:0000259" key="1">
    <source>
        <dbReference type="PROSITE" id="PS50181"/>
    </source>
</evidence>
<evidence type="ECO:0000313" key="2">
    <source>
        <dbReference type="EMBL" id="KAK1371216.1"/>
    </source>
</evidence>
<evidence type="ECO:0000313" key="3">
    <source>
        <dbReference type="Proteomes" id="UP001237642"/>
    </source>
</evidence>
<dbReference type="InterPro" id="IPR050796">
    <property type="entry name" value="SCF_F-box_component"/>
</dbReference>
<proteinExistence type="predicted"/>